<evidence type="ECO:0000313" key="8">
    <source>
        <dbReference type="Proteomes" id="UP001642502"/>
    </source>
</evidence>
<dbReference type="CDD" id="cd06609">
    <property type="entry name" value="STKc_MST3_like"/>
    <property type="match status" value="1"/>
</dbReference>
<dbReference type="PROSITE" id="PS50011">
    <property type="entry name" value="PROTEIN_KINASE_DOM"/>
    <property type="match status" value="1"/>
</dbReference>
<feature type="domain" description="Protein kinase" evidence="6">
    <location>
        <begin position="9"/>
        <end position="259"/>
    </location>
</feature>
<feature type="compositionally biased region" description="Polar residues" evidence="5">
    <location>
        <begin position="444"/>
        <end position="455"/>
    </location>
</feature>
<protein>
    <recommendedName>
        <fullName evidence="1">non-specific serine/threonine protein kinase</fullName>
        <ecNumber evidence="1">2.7.11.1</ecNumber>
    </recommendedName>
</protein>
<dbReference type="InterPro" id="IPR017441">
    <property type="entry name" value="Protein_kinase_ATP_BS"/>
</dbReference>
<proteinExistence type="predicted"/>
<comment type="caution">
    <text evidence="7">The sequence shown here is derived from an EMBL/GenBank/DDBJ whole genome shotgun (WGS) entry which is preliminary data.</text>
</comment>
<dbReference type="SMART" id="SM00220">
    <property type="entry name" value="S_TKc"/>
    <property type="match status" value="1"/>
</dbReference>
<dbReference type="Pfam" id="PF00069">
    <property type="entry name" value="Pkinase"/>
    <property type="match status" value="1"/>
</dbReference>
<keyword evidence="3 4" id="KW-0067">ATP-binding</keyword>
<reference evidence="7 8" key="1">
    <citation type="submission" date="2024-01" db="EMBL/GenBank/DDBJ databases">
        <authorList>
            <person name="Allen C."/>
            <person name="Tagirdzhanova G."/>
        </authorList>
    </citation>
    <scope>NUCLEOTIDE SEQUENCE [LARGE SCALE GENOMIC DNA]</scope>
    <source>
        <strain evidence="7 8">CBS 119000</strain>
    </source>
</reference>
<evidence type="ECO:0000256" key="1">
    <source>
        <dbReference type="ARBA" id="ARBA00012513"/>
    </source>
</evidence>
<feature type="compositionally biased region" description="Polar residues" evidence="5">
    <location>
        <begin position="354"/>
        <end position="366"/>
    </location>
</feature>
<accession>A0ABP0DYD1</accession>
<sequence length="665" mass="73367">MAASIANHYQLLEELGRGSFGVVYKALDRATGETVALKLIDLESSDDDIQEIQQEISVLSTCASPYVTQYRASFLHGHKLWIVMEYLGGGSCLDLLKPGNFAENQVSIICRELLRGLEYLHSEGKIHRDIKAANILLSETGKVKLADFGVAAQLTDLKSIRNTFVGTPFWMAPEVIQQAGYDFRADIWSLGITAIELVLGEPPHGKVHPMKVLLQIPKNPPPHLEGNFSKDFKDFIAQCLMKDPERRPSAKELLKHRFIRSAGKIESLQELVERRRMFDANQQRIAHPVYYQETLQSLAPKDNTDDWVFDTVRSVAQLAPVVPTRRTIRSRKTSALHATEELMRKLDVKDGPLQPTSPGPASTVRRSTVRRIPSNASTGSPRRASIAPSAGAVASAVLPKRPLQPDMSFGNSGSTMRLFRRVPSDSFNAGQVGVSSSLPSPSSTEINNGQANSENLPPHLPSQPCYSTSEVLSKEATLGHRLFTRVVDPIMGELHAQTSTLQKREALAKLSDAFAQLDAIDPEGAYHFVKNMVAGVATDARLGPALLQQQHQQPISKVPQDGTPQGTVIIKSSNCSNAQNMSPVAQTKLVLSQANPHLKSHRRRNGSSVQEAPLSGLDLREMEKRLLISKFPGREAQPGMEHSKQLSDVLYRRWAEGLRMRWPAV</sequence>
<dbReference type="SUPFAM" id="SSF56112">
    <property type="entry name" value="Protein kinase-like (PK-like)"/>
    <property type="match status" value="1"/>
</dbReference>
<dbReference type="Gene3D" id="3.30.200.20">
    <property type="entry name" value="Phosphorylase Kinase, domain 1"/>
    <property type="match status" value="1"/>
</dbReference>
<organism evidence="7 8">
    <name type="scientific">Sporothrix epigloea</name>
    <dbReference type="NCBI Taxonomy" id="1892477"/>
    <lineage>
        <taxon>Eukaryota</taxon>
        <taxon>Fungi</taxon>
        <taxon>Dikarya</taxon>
        <taxon>Ascomycota</taxon>
        <taxon>Pezizomycotina</taxon>
        <taxon>Sordariomycetes</taxon>
        <taxon>Sordariomycetidae</taxon>
        <taxon>Ophiostomatales</taxon>
        <taxon>Ophiostomataceae</taxon>
        <taxon>Sporothrix</taxon>
    </lineage>
</organism>
<dbReference type="EMBL" id="CAWUON010000099">
    <property type="protein sequence ID" value="CAK7272894.1"/>
    <property type="molecule type" value="Genomic_DNA"/>
</dbReference>
<dbReference type="Proteomes" id="UP001642502">
    <property type="component" value="Unassembled WGS sequence"/>
</dbReference>
<dbReference type="InterPro" id="IPR050629">
    <property type="entry name" value="STE20/SPS1-PAK"/>
</dbReference>
<dbReference type="Gene3D" id="1.10.510.10">
    <property type="entry name" value="Transferase(Phosphotransferase) domain 1"/>
    <property type="match status" value="1"/>
</dbReference>
<feature type="region of interest" description="Disordered" evidence="5">
    <location>
        <begin position="343"/>
        <end position="387"/>
    </location>
</feature>
<dbReference type="PROSITE" id="PS00107">
    <property type="entry name" value="PROTEIN_KINASE_ATP"/>
    <property type="match status" value="1"/>
</dbReference>
<gene>
    <name evidence="7" type="ORF">SEPCBS119000_005364</name>
</gene>
<evidence type="ECO:0000313" key="7">
    <source>
        <dbReference type="EMBL" id="CAK7272894.1"/>
    </source>
</evidence>
<keyword evidence="2 4" id="KW-0547">Nucleotide-binding</keyword>
<evidence type="ECO:0000256" key="5">
    <source>
        <dbReference type="SAM" id="MobiDB-lite"/>
    </source>
</evidence>
<dbReference type="EC" id="2.7.11.1" evidence="1"/>
<name>A0ABP0DYD1_9PEZI</name>
<keyword evidence="8" id="KW-1185">Reference proteome</keyword>
<feature type="binding site" evidence="4">
    <location>
        <position position="38"/>
    </location>
    <ligand>
        <name>ATP</name>
        <dbReference type="ChEBI" id="CHEBI:30616"/>
    </ligand>
</feature>
<feature type="region of interest" description="Disordered" evidence="5">
    <location>
        <begin position="430"/>
        <end position="466"/>
    </location>
</feature>
<dbReference type="PANTHER" id="PTHR48012:SF27">
    <property type="entry name" value="SERINE_THREONINE-PROTEIN KINASE SID1"/>
    <property type="match status" value="1"/>
</dbReference>
<evidence type="ECO:0000256" key="3">
    <source>
        <dbReference type="ARBA" id="ARBA00022840"/>
    </source>
</evidence>
<dbReference type="InterPro" id="IPR011009">
    <property type="entry name" value="Kinase-like_dom_sf"/>
</dbReference>
<evidence type="ECO:0000256" key="4">
    <source>
        <dbReference type="PROSITE-ProRule" id="PRU10141"/>
    </source>
</evidence>
<evidence type="ECO:0000256" key="2">
    <source>
        <dbReference type="ARBA" id="ARBA00022741"/>
    </source>
</evidence>
<dbReference type="PANTHER" id="PTHR48012">
    <property type="entry name" value="STERILE20-LIKE KINASE, ISOFORM B-RELATED"/>
    <property type="match status" value="1"/>
</dbReference>
<evidence type="ECO:0000259" key="6">
    <source>
        <dbReference type="PROSITE" id="PS50011"/>
    </source>
</evidence>
<dbReference type="InterPro" id="IPR000719">
    <property type="entry name" value="Prot_kinase_dom"/>
</dbReference>